<dbReference type="RefSeq" id="WP_135011057.1">
    <property type="nucleotide sequence ID" value="NZ_JADGLK010000001.1"/>
</dbReference>
<dbReference type="OrthoDB" id="4921283at2"/>
<gene>
    <name evidence="1" type="ORF">E4U03_00585</name>
</gene>
<dbReference type="Proteomes" id="UP000297951">
    <property type="component" value="Unassembled WGS sequence"/>
</dbReference>
<sequence>MATQIRTADFDAWVQSLGKEVTMSEVSKKSGIPEPTLSHQRKEERIKPTTVLKTAAGFGKHKLMELASFDGFGGLWPLPDELPWLACVSPVDIAVELMGRRQIVEPAPDYVFEVAEDACTRWHSLIDGGAKRMEVAECLGMPKNRYSRLVVANSLRFETVLDIAAYFGVLPHVGLVACGYLTLSDIGVLDVPDALARVGDEVLLAELEARQKVFLKFLAGS</sequence>
<organism evidence="1 2">
    <name type="scientific">Rothia nasimurium</name>
    <dbReference type="NCBI Taxonomy" id="85336"/>
    <lineage>
        <taxon>Bacteria</taxon>
        <taxon>Bacillati</taxon>
        <taxon>Actinomycetota</taxon>
        <taxon>Actinomycetes</taxon>
        <taxon>Micrococcales</taxon>
        <taxon>Micrococcaceae</taxon>
        <taxon>Rothia</taxon>
    </lineage>
</organism>
<dbReference type="AlphaFoldDB" id="A0A4Y9F7V2"/>
<dbReference type="EMBL" id="SPQC01000001">
    <property type="protein sequence ID" value="TFU24439.1"/>
    <property type="molecule type" value="Genomic_DNA"/>
</dbReference>
<comment type="caution">
    <text evidence="1">The sequence shown here is derived from an EMBL/GenBank/DDBJ whole genome shotgun (WGS) entry which is preliminary data.</text>
</comment>
<protein>
    <submittedName>
        <fullName evidence="1">Uncharacterized protein</fullName>
    </submittedName>
</protein>
<accession>A0A4Y9F7V2</accession>
<reference evidence="1 2" key="1">
    <citation type="submission" date="2019-03" db="EMBL/GenBank/DDBJ databases">
        <title>Diversity of the mouse oral microbiome.</title>
        <authorList>
            <person name="Joseph S."/>
            <person name="Aduse-Opoku J."/>
            <person name="Curtis M."/>
            <person name="Wade W."/>
            <person name="Hashim A."/>
        </authorList>
    </citation>
    <scope>NUCLEOTIDE SEQUENCE [LARGE SCALE GENOMIC DNA]</scope>
    <source>
        <strain evidence="2">irhom_31</strain>
    </source>
</reference>
<evidence type="ECO:0000313" key="1">
    <source>
        <dbReference type="EMBL" id="TFU24439.1"/>
    </source>
</evidence>
<evidence type="ECO:0000313" key="2">
    <source>
        <dbReference type="Proteomes" id="UP000297951"/>
    </source>
</evidence>
<proteinExistence type="predicted"/>
<name>A0A4Y9F7V2_9MICC</name>